<dbReference type="Pfam" id="PF01520">
    <property type="entry name" value="Amidase_3"/>
    <property type="match status" value="1"/>
</dbReference>
<dbReference type="GO" id="GO:0008745">
    <property type="term" value="F:N-acetylmuramoyl-L-alanine amidase activity"/>
    <property type="evidence" value="ECO:0007669"/>
    <property type="project" value="InterPro"/>
</dbReference>
<dbReference type="Proteomes" id="UP000262969">
    <property type="component" value="Unassembled WGS sequence"/>
</dbReference>
<dbReference type="SMART" id="SM00646">
    <property type="entry name" value="Ami_3"/>
    <property type="match status" value="1"/>
</dbReference>
<evidence type="ECO:0000256" key="3">
    <source>
        <dbReference type="SAM" id="Phobius"/>
    </source>
</evidence>
<dbReference type="PANTHER" id="PTHR30404">
    <property type="entry name" value="N-ACETYLMURAMOYL-L-ALANINE AMIDASE"/>
    <property type="match status" value="1"/>
</dbReference>
<keyword evidence="3" id="KW-0472">Membrane</keyword>
<evidence type="ECO:0000256" key="1">
    <source>
        <dbReference type="ARBA" id="ARBA00022801"/>
    </source>
</evidence>
<feature type="compositionally biased region" description="Polar residues" evidence="2">
    <location>
        <begin position="160"/>
        <end position="173"/>
    </location>
</feature>
<evidence type="ECO:0000256" key="2">
    <source>
        <dbReference type="SAM" id="MobiDB-lite"/>
    </source>
</evidence>
<evidence type="ECO:0000313" key="5">
    <source>
        <dbReference type="EMBL" id="HCL01117.1"/>
    </source>
</evidence>
<dbReference type="GO" id="GO:0030288">
    <property type="term" value="C:outer membrane-bounded periplasmic space"/>
    <property type="evidence" value="ECO:0007669"/>
    <property type="project" value="TreeGrafter"/>
</dbReference>
<dbReference type="CDD" id="cd02696">
    <property type="entry name" value="MurNAc-LAA"/>
    <property type="match status" value="1"/>
</dbReference>
<gene>
    <name evidence="5" type="ORF">DHW61_01625</name>
</gene>
<comment type="caution">
    <text evidence="5">The sequence shown here is derived from an EMBL/GenBank/DDBJ whole genome shotgun (WGS) entry which is preliminary data.</text>
</comment>
<feature type="compositionally biased region" description="Basic and acidic residues" evidence="2">
    <location>
        <begin position="150"/>
        <end position="159"/>
    </location>
</feature>
<dbReference type="SUPFAM" id="SSF53187">
    <property type="entry name" value="Zn-dependent exopeptidases"/>
    <property type="match status" value="1"/>
</dbReference>
<accession>A0A3D2X348</accession>
<keyword evidence="3" id="KW-0812">Transmembrane</keyword>
<keyword evidence="1" id="KW-0378">Hydrolase</keyword>
<sequence>MPEDRILKRAAAYSVLLMACVLLIPFVLKLEKGKVTYAGIFPMLPTTISTMLPIGEKESLKPLSYQEDPNCEQNAKQQIPGGISEDIKERLGNNFIVVEKPSHLSNSAMAELIDESVDRRIRFIITDSFETKIEENQIYRMYQGNYFKGKPESEIHTKDTTSNQASTTGSNENSPDKEELENITVTDCIKSLQVNSYAYPENECFKTEITLELNKTYAYLFFEDDYNYYISLVRPKDIYDKIIVVDAGHGGYDSGTYSRDFVYHEKDMNLSMVLELKELLDKENIKVYYTRTTDRGLTLNQRVNLANDVEADLFLSFHCNANDERGVHGTEVLYNEKQNDWTRMNSKDFAAICLKEVVKEIGLEDRGLVPRSKDVYIVGEANVPVALVEVAFMSNQGDLNFLTSKEGKQKVAKGAYDAILSAYKKLGQEDKGQMAVMR</sequence>
<dbReference type="Gene3D" id="3.40.630.40">
    <property type="entry name" value="Zn-dependent exopeptidases"/>
    <property type="match status" value="1"/>
</dbReference>
<reference evidence="5 6" key="1">
    <citation type="journal article" date="2018" name="Nat. Biotechnol.">
        <title>A standardized bacterial taxonomy based on genome phylogeny substantially revises the tree of life.</title>
        <authorList>
            <person name="Parks D.H."/>
            <person name="Chuvochina M."/>
            <person name="Waite D.W."/>
            <person name="Rinke C."/>
            <person name="Skarshewski A."/>
            <person name="Chaumeil P.A."/>
            <person name="Hugenholtz P."/>
        </authorList>
    </citation>
    <scope>NUCLEOTIDE SEQUENCE [LARGE SCALE GENOMIC DNA]</scope>
    <source>
        <strain evidence="5">UBA11728</strain>
    </source>
</reference>
<proteinExistence type="predicted"/>
<dbReference type="AlphaFoldDB" id="A0A3D2X348"/>
<feature type="domain" description="MurNAc-LAA" evidence="4">
    <location>
        <begin position="303"/>
        <end position="420"/>
    </location>
</feature>
<organism evidence="5 6">
    <name type="scientific">Lachnoclostridium phytofermentans</name>
    <dbReference type="NCBI Taxonomy" id="66219"/>
    <lineage>
        <taxon>Bacteria</taxon>
        <taxon>Bacillati</taxon>
        <taxon>Bacillota</taxon>
        <taxon>Clostridia</taxon>
        <taxon>Lachnospirales</taxon>
        <taxon>Lachnospiraceae</taxon>
    </lineage>
</organism>
<feature type="transmembrane region" description="Helical" evidence="3">
    <location>
        <begin position="35"/>
        <end position="54"/>
    </location>
</feature>
<dbReference type="GO" id="GO:0009253">
    <property type="term" value="P:peptidoglycan catabolic process"/>
    <property type="evidence" value="ECO:0007669"/>
    <property type="project" value="InterPro"/>
</dbReference>
<evidence type="ECO:0000259" key="4">
    <source>
        <dbReference type="SMART" id="SM00646"/>
    </source>
</evidence>
<dbReference type="EMBL" id="DPVV01000062">
    <property type="protein sequence ID" value="HCL01117.1"/>
    <property type="molecule type" value="Genomic_DNA"/>
</dbReference>
<dbReference type="PROSITE" id="PS51257">
    <property type="entry name" value="PROKAR_LIPOPROTEIN"/>
    <property type="match status" value="1"/>
</dbReference>
<name>A0A3D2X348_9FIRM</name>
<dbReference type="PANTHER" id="PTHR30404:SF0">
    <property type="entry name" value="N-ACETYLMURAMOYL-L-ALANINE AMIDASE AMIC"/>
    <property type="match status" value="1"/>
</dbReference>
<dbReference type="InterPro" id="IPR050695">
    <property type="entry name" value="N-acetylmuramoyl_amidase_3"/>
</dbReference>
<dbReference type="InterPro" id="IPR002508">
    <property type="entry name" value="MurNAc-LAA_cat"/>
</dbReference>
<evidence type="ECO:0000313" key="6">
    <source>
        <dbReference type="Proteomes" id="UP000262969"/>
    </source>
</evidence>
<feature type="transmembrane region" description="Helical" evidence="3">
    <location>
        <begin position="6"/>
        <end position="28"/>
    </location>
</feature>
<protein>
    <recommendedName>
        <fullName evidence="4">MurNAc-LAA domain-containing protein</fullName>
    </recommendedName>
</protein>
<feature type="region of interest" description="Disordered" evidence="2">
    <location>
        <begin position="150"/>
        <end position="180"/>
    </location>
</feature>
<keyword evidence="3" id="KW-1133">Transmembrane helix</keyword>